<organism evidence="8 9">
    <name type="scientific">Aspergillus taichungensis</name>
    <dbReference type="NCBI Taxonomy" id="482145"/>
    <lineage>
        <taxon>Eukaryota</taxon>
        <taxon>Fungi</taxon>
        <taxon>Dikarya</taxon>
        <taxon>Ascomycota</taxon>
        <taxon>Pezizomycotina</taxon>
        <taxon>Eurotiomycetes</taxon>
        <taxon>Eurotiomycetidae</taxon>
        <taxon>Eurotiales</taxon>
        <taxon>Aspergillaceae</taxon>
        <taxon>Aspergillus</taxon>
        <taxon>Aspergillus subgen. Circumdati</taxon>
    </lineage>
</organism>
<feature type="transmembrane region" description="Helical" evidence="6">
    <location>
        <begin position="190"/>
        <end position="214"/>
    </location>
</feature>
<feature type="compositionally biased region" description="Low complexity" evidence="5">
    <location>
        <begin position="131"/>
        <end position="165"/>
    </location>
</feature>
<feature type="signal peptide" evidence="7">
    <location>
        <begin position="1"/>
        <end position="17"/>
    </location>
</feature>
<evidence type="ECO:0000256" key="2">
    <source>
        <dbReference type="ARBA" id="ARBA00022692"/>
    </source>
</evidence>
<keyword evidence="2 6" id="KW-0812">Transmembrane</keyword>
<keyword evidence="9" id="KW-1185">Reference proteome</keyword>
<dbReference type="GO" id="GO:0016020">
    <property type="term" value="C:membrane"/>
    <property type="evidence" value="ECO:0007669"/>
    <property type="project" value="UniProtKB-SubCell"/>
</dbReference>
<sequence length="265" mass="29438">MVWLLVTFLFVFNVCYADERPGVFYNPPTGGKIHDYGDNQVYDLGETVQMRWATSLDYFSIMLWQNDNSEYEWIQTNLSSVTSYDWIVSTQRNLDHGTVFFFQIRDATDIANPSRLFASHYFNITKKDSDSSSTMSSSTSTRSSSTSFTPTLPLATSSLITTASSDPTGTSSEPPPDSSMSPGLSPQTKVGLGVGISLGGAFLITLSLVIWYFYRRTVRLRTSPYVPDSAAISKNNPPIYAQHQQDPPAEVHGESRGTTRFELPS</sequence>
<evidence type="ECO:0000256" key="7">
    <source>
        <dbReference type="SAM" id="SignalP"/>
    </source>
</evidence>
<evidence type="ECO:0000313" key="8">
    <source>
        <dbReference type="EMBL" id="PLN76231.1"/>
    </source>
</evidence>
<name>A0A2J5HH72_9EURO</name>
<dbReference type="AlphaFoldDB" id="A0A2J5HH72"/>
<feature type="chain" id="PRO_5014410175" description="Mid2 domain-containing protein" evidence="7">
    <location>
        <begin position="18"/>
        <end position="265"/>
    </location>
</feature>
<evidence type="ECO:0008006" key="10">
    <source>
        <dbReference type="Google" id="ProtNLM"/>
    </source>
</evidence>
<keyword evidence="4 6" id="KW-0472">Membrane</keyword>
<evidence type="ECO:0000313" key="9">
    <source>
        <dbReference type="Proteomes" id="UP000235023"/>
    </source>
</evidence>
<dbReference type="GO" id="GO:0071944">
    <property type="term" value="C:cell periphery"/>
    <property type="evidence" value="ECO:0007669"/>
    <property type="project" value="UniProtKB-ARBA"/>
</dbReference>
<feature type="region of interest" description="Disordered" evidence="5">
    <location>
        <begin position="127"/>
        <end position="186"/>
    </location>
</feature>
<dbReference type="InterPro" id="IPR051694">
    <property type="entry name" value="Immunoregulatory_rcpt-like"/>
</dbReference>
<keyword evidence="3 6" id="KW-1133">Transmembrane helix</keyword>
<feature type="compositionally biased region" description="Basic and acidic residues" evidence="5">
    <location>
        <begin position="249"/>
        <end position="259"/>
    </location>
</feature>
<evidence type="ECO:0000256" key="5">
    <source>
        <dbReference type="SAM" id="MobiDB-lite"/>
    </source>
</evidence>
<gene>
    <name evidence="8" type="ORF">BDW42DRAFT_179208</name>
</gene>
<dbReference type="OrthoDB" id="4508148at2759"/>
<protein>
    <recommendedName>
        <fullName evidence="10">Mid2 domain-containing protein</fullName>
    </recommendedName>
</protein>
<dbReference type="Proteomes" id="UP000235023">
    <property type="component" value="Unassembled WGS sequence"/>
</dbReference>
<evidence type="ECO:0000256" key="1">
    <source>
        <dbReference type="ARBA" id="ARBA00004167"/>
    </source>
</evidence>
<comment type="subcellular location">
    <subcellularLocation>
        <location evidence="1">Membrane</location>
        <topology evidence="1">Single-pass membrane protein</topology>
    </subcellularLocation>
</comment>
<evidence type="ECO:0000256" key="6">
    <source>
        <dbReference type="SAM" id="Phobius"/>
    </source>
</evidence>
<dbReference type="EMBL" id="KZ559624">
    <property type="protein sequence ID" value="PLN76231.1"/>
    <property type="molecule type" value="Genomic_DNA"/>
</dbReference>
<keyword evidence="7" id="KW-0732">Signal</keyword>
<reference evidence="9" key="1">
    <citation type="submission" date="2017-12" db="EMBL/GenBank/DDBJ databases">
        <authorList>
            <consortium name="DOE Joint Genome Institute"/>
            <person name="Mondo S.J."/>
            <person name="Kjaerbolling I."/>
            <person name="Vesth T.C."/>
            <person name="Frisvad J.C."/>
            <person name="Nybo J.L."/>
            <person name="Theobald S."/>
            <person name="Kuo A."/>
            <person name="Bowyer P."/>
            <person name="Matsuda Y."/>
            <person name="Lyhne E.K."/>
            <person name="Kogle M.E."/>
            <person name="Clum A."/>
            <person name="Lipzen A."/>
            <person name="Salamov A."/>
            <person name="Ngan C.Y."/>
            <person name="Daum C."/>
            <person name="Chiniquy J."/>
            <person name="Barry K."/>
            <person name="LaButti K."/>
            <person name="Haridas S."/>
            <person name="Simmons B.A."/>
            <person name="Magnuson J.K."/>
            <person name="Mortensen U.H."/>
            <person name="Larsen T.O."/>
            <person name="Grigoriev I.V."/>
            <person name="Baker S.E."/>
            <person name="Andersen M.R."/>
            <person name="Nordberg H.P."/>
            <person name="Cantor M.N."/>
            <person name="Hua S.X."/>
        </authorList>
    </citation>
    <scope>NUCLEOTIDE SEQUENCE [LARGE SCALE GENOMIC DNA]</scope>
    <source>
        <strain evidence="9">IBT 19404</strain>
    </source>
</reference>
<evidence type="ECO:0000256" key="3">
    <source>
        <dbReference type="ARBA" id="ARBA00022989"/>
    </source>
</evidence>
<accession>A0A2J5HH72</accession>
<feature type="region of interest" description="Disordered" evidence="5">
    <location>
        <begin position="228"/>
        <end position="265"/>
    </location>
</feature>
<dbReference type="PANTHER" id="PTHR15549">
    <property type="entry name" value="PAIRED IMMUNOGLOBULIN-LIKE TYPE 2 RECEPTOR"/>
    <property type="match status" value="1"/>
</dbReference>
<proteinExistence type="predicted"/>
<evidence type="ECO:0000256" key="4">
    <source>
        <dbReference type="ARBA" id="ARBA00023136"/>
    </source>
</evidence>